<evidence type="ECO:0000313" key="3">
    <source>
        <dbReference type="EMBL" id="QAU50939.1"/>
    </source>
</evidence>
<geneLocation type="plasmid" evidence="3 5">
    <name>unnamed1</name>
</geneLocation>
<keyword evidence="3" id="KW-0614">Plasmid</keyword>
<dbReference type="KEGG" id="bgz:XH91_37290"/>
<evidence type="ECO:0000313" key="6">
    <source>
        <dbReference type="Proteomes" id="UP000290401"/>
    </source>
</evidence>
<dbReference type="PANTHER" id="PTHR30344">
    <property type="entry name" value="6-PHOSPHOGLUCONOLACTONASE-RELATED"/>
    <property type="match status" value="1"/>
</dbReference>
<comment type="similarity">
    <text evidence="1">Belongs to the cycloisomerase 2 family.</text>
</comment>
<reference evidence="4 6" key="2">
    <citation type="submission" date="2018-10" db="EMBL/GenBank/DDBJ databases">
        <title>Bradyrhizobium sp. nov., effective nodules isolated from peanut in China.</title>
        <authorList>
            <person name="Li Y."/>
        </authorList>
    </citation>
    <scope>NUCLEOTIDE SEQUENCE [LARGE SCALE GENOMIC DNA]</scope>
    <source>
        <strain evidence="4 6">CCBAU 53426</strain>
    </source>
</reference>
<dbReference type="EMBL" id="CP030054">
    <property type="protein sequence ID" value="QAU50939.1"/>
    <property type="molecule type" value="Genomic_DNA"/>
</dbReference>
<gene>
    <name evidence="4" type="ORF">EAS56_04045</name>
    <name evidence="3" type="ORF">XH91_37290</name>
</gene>
<accession>A0AAE5X970</accession>
<dbReference type="Proteomes" id="UP000290401">
    <property type="component" value="Unassembled WGS sequence"/>
</dbReference>
<protein>
    <submittedName>
        <fullName evidence="3">3-carboxymuconate cyclase</fullName>
    </submittedName>
</protein>
<dbReference type="PANTHER" id="PTHR30344:SF1">
    <property type="entry name" value="6-PHOSPHOGLUCONOLACTONASE"/>
    <property type="match status" value="1"/>
</dbReference>
<evidence type="ECO:0000313" key="4">
    <source>
        <dbReference type="EMBL" id="RXH17082.1"/>
    </source>
</evidence>
<dbReference type="PROSITE" id="PS51318">
    <property type="entry name" value="TAT"/>
    <property type="match status" value="1"/>
</dbReference>
<dbReference type="InterPro" id="IPR019405">
    <property type="entry name" value="Lactonase_7-beta_prop"/>
</dbReference>
<name>A0AAE5X970_9BRAD</name>
<proteinExistence type="inferred from homology"/>
<keyword evidence="2" id="KW-0313">Glucose metabolism</keyword>
<dbReference type="Proteomes" id="UP000288972">
    <property type="component" value="Plasmid unnamed1"/>
</dbReference>
<evidence type="ECO:0000256" key="1">
    <source>
        <dbReference type="ARBA" id="ARBA00005564"/>
    </source>
</evidence>
<dbReference type="InterPro" id="IPR015943">
    <property type="entry name" value="WD40/YVTN_repeat-like_dom_sf"/>
</dbReference>
<dbReference type="GO" id="GO:0006006">
    <property type="term" value="P:glucose metabolic process"/>
    <property type="evidence" value="ECO:0007669"/>
    <property type="project" value="UniProtKB-KW"/>
</dbReference>
<organism evidence="3 5">
    <name type="scientific">Bradyrhizobium guangzhouense</name>
    <dbReference type="NCBI Taxonomy" id="1325095"/>
    <lineage>
        <taxon>Bacteria</taxon>
        <taxon>Pseudomonadati</taxon>
        <taxon>Pseudomonadota</taxon>
        <taxon>Alphaproteobacteria</taxon>
        <taxon>Hyphomicrobiales</taxon>
        <taxon>Nitrobacteraceae</taxon>
        <taxon>Bradyrhizobium</taxon>
    </lineage>
</organism>
<dbReference type="SUPFAM" id="SSF51004">
    <property type="entry name" value="C-terminal (heme d1) domain of cytochrome cd1-nitrite reductase"/>
    <property type="match status" value="1"/>
</dbReference>
<evidence type="ECO:0000256" key="2">
    <source>
        <dbReference type="ARBA" id="ARBA00022526"/>
    </source>
</evidence>
<keyword evidence="2" id="KW-0119">Carbohydrate metabolism</keyword>
<dbReference type="EMBL" id="RDQZ01000002">
    <property type="protein sequence ID" value="RXH17082.1"/>
    <property type="molecule type" value="Genomic_DNA"/>
</dbReference>
<reference evidence="3 5" key="1">
    <citation type="submission" date="2018-06" db="EMBL/GenBank/DDBJ databases">
        <title>Comparative genomics of rhizobia nodulating Arachis hypogaea in China.</title>
        <authorList>
            <person name="Li Y."/>
        </authorList>
    </citation>
    <scope>NUCLEOTIDE SEQUENCE [LARGE SCALE GENOMIC DNA]</scope>
    <source>
        <strain evidence="3 5">CCBAU 51670</strain>
        <plasmid evidence="3 5">unnamed1</plasmid>
    </source>
</reference>
<dbReference type="InterPro" id="IPR011048">
    <property type="entry name" value="Haem_d1_sf"/>
</dbReference>
<keyword evidence="6" id="KW-1185">Reference proteome</keyword>
<dbReference type="InterPro" id="IPR006311">
    <property type="entry name" value="TAT_signal"/>
</dbReference>
<dbReference type="AlphaFoldDB" id="A0AAE5X970"/>
<evidence type="ECO:0000313" key="5">
    <source>
        <dbReference type="Proteomes" id="UP000288972"/>
    </source>
</evidence>
<sequence>MDSRHSRSRKAALINRRLVRPRRPSLLRPSRLSSTLRGVERMNRAVSLSRRTFVGLLAAAGLSPRAVAAQNTARAVLYVAVGSELMCYEADDTKLALQKIDTIRVPEAVQYAWKHPSKPLLYVAFSNRYTSKADDRHGVAVYAIDQDTGRLQQFGEPVFLKNRPVNLTLDPAGRYLLVAYNMPSDLTVHALGENGSIGVEIKQSGSIDAGIYAHQVRVSPSGKLVVLPTRGNDPGAGKPEDPGALKVFRFEAGQLSHETSITKGNGLGFGPRHVDFHPEKPWMFVSMERNNQLLVYGTSDEGIDPKPLFERYTAENHEARLPVQFVGPIHVHPNGRFVYLANRSDGTIDFAGRKVHGEGENTVAVFSINPASGEPTLIQTIDTLTFHCRTFSIHPAGRMLVTAAVAPLDVRDGGAVRTVPAGLTVFDVADDGKLNFARKYEVDIGKDWMFWCGMVAL</sequence>
<dbReference type="InterPro" id="IPR050282">
    <property type="entry name" value="Cycloisomerase_2"/>
</dbReference>
<dbReference type="GO" id="GO:0017057">
    <property type="term" value="F:6-phosphogluconolactonase activity"/>
    <property type="evidence" value="ECO:0007669"/>
    <property type="project" value="TreeGrafter"/>
</dbReference>
<dbReference type="Gene3D" id="2.130.10.10">
    <property type="entry name" value="YVTN repeat-like/Quinoprotein amine dehydrogenase"/>
    <property type="match status" value="1"/>
</dbReference>
<dbReference type="Pfam" id="PF10282">
    <property type="entry name" value="Lactonase"/>
    <property type="match status" value="1"/>
</dbReference>